<gene>
    <name evidence="2" type="ORF">SAMN04488047_101279</name>
</gene>
<protein>
    <recommendedName>
        <fullName evidence="1">VOC domain-containing protein</fullName>
    </recommendedName>
</protein>
<dbReference type="InterPro" id="IPR029068">
    <property type="entry name" value="Glyas_Bleomycin-R_OHBP_Dase"/>
</dbReference>
<accession>A0A1I5KRX3</accession>
<dbReference type="EMBL" id="FOXA01000001">
    <property type="protein sequence ID" value="SFO87708.1"/>
    <property type="molecule type" value="Genomic_DNA"/>
</dbReference>
<evidence type="ECO:0000259" key="1">
    <source>
        <dbReference type="PROSITE" id="PS51819"/>
    </source>
</evidence>
<keyword evidence="3" id="KW-1185">Reference proteome</keyword>
<dbReference type="PANTHER" id="PTHR33993:SF14">
    <property type="entry name" value="GB|AAF24581.1"/>
    <property type="match status" value="1"/>
</dbReference>
<organism evidence="2 3">
    <name type="scientific">Tranquillimonas alkanivorans</name>
    <dbReference type="NCBI Taxonomy" id="441119"/>
    <lineage>
        <taxon>Bacteria</taxon>
        <taxon>Pseudomonadati</taxon>
        <taxon>Pseudomonadota</taxon>
        <taxon>Alphaproteobacteria</taxon>
        <taxon>Rhodobacterales</taxon>
        <taxon>Roseobacteraceae</taxon>
        <taxon>Tranquillimonas</taxon>
    </lineage>
</organism>
<proteinExistence type="predicted"/>
<evidence type="ECO:0000313" key="3">
    <source>
        <dbReference type="Proteomes" id="UP000199356"/>
    </source>
</evidence>
<feature type="domain" description="VOC" evidence="1">
    <location>
        <begin position="7"/>
        <end position="126"/>
    </location>
</feature>
<dbReference type="Pfam" id="PF00903">
    <property type="entry name" value="Glyoxalase"/>
    <property type="match status" value="1"/>
</dbReference>
<dbReference type="CDD" id="cd07247">
    <property type="entry name" value="SgaA_N_like"/>
    <property type="match status" value="1"/>
</dbReference>
<dbReference type="AlphaFoldDB" id="A0A1I5KRX3"/>
<dbReference type="InterPro" id="IPR052164">
    <property type="entry name" value="Anthracycline_SecMetBiosynth"/>
</dbReference>
<dbReference type="Gene3D" id="3.10.180.10">
    <property type="entry name" value="2,3-Dihydroxybiphenyl 1,2-Dioxygenase, domain 1"/>
    <property type="match status" value="1"/>
</dbReference>
<name>A0A1I5KRX3_9RHOB</name>
<dbReference type="InterPro" id="IPR004360">
    <property type="entry name" value="Glyas_Fos-R_dOase_dom"/>
</dbReference>
<dbReference type="RefSeq" id="WP_093416670.1">
    <property type="nucleotide sequence ID" value="NZ_FOXA01000001.1"/>
</dbReference>
<reference evidence="2 3" key="1">
    <citation type="submission" date="2016-10" db="EMBL/GenBank/DDBJ databases">
        <authorList>
            <person name="de Groot N.N."/>
        </authorList>
    </citation>
    <scope>NUCLEOTIDE SEQUENCE [LARGE SCALE GENOMIC DNA]</scope>
    <source>
        <strain evidence="2 3">DSM 19547</strain>
    </source>
</reference>
<dbReference type="Proteomes" id="UP000199356">
    <property type="component" value="Unassembled WGS sequence"/>
</dbReference>
<dbReference type="STRING" id="441119.SAMN04488047_101279"/>
<dbReference type="SUPFAM" id="SSF54593">
    <property type="entry name" value="Glyoxalase/Bleomycin resistance protein/Dihydroxybiphenyl dioxygenase"/>
    <property type="match status" value="1"/>
</dbReference>
<dbReference type="PROSITE" id="PS51819">
    <property type="entry name" value="VOC"/>
    <property type="match status" value="1"/>
</dbReference>
<sequence>MSEHHGKVWWSELMTRDVPRSVDYYGQLCGWTFDAMPMPDSETGYRVANREGRPVAGIMDMTGMEQLKDAPAHWFTYLAVADVDAAAKATEAAGGQVLRAPWDVPGVGRIAIVTDPGGAAVGLMTPAEPGH</sequence>
<dbReference type="PANTHER" id="PTHR33993">
    <property type="entry name" value="GLYOXALASE-RELATED"/>
    <property type="match status" value="1"/>
</dbReference>
<dbReference type="InterPro" id="IPR037523">
    <property type="entry name" value="VOC_core"/>
</dbReference>
<dbReference type="OrthoDB" id="9793039at2"/>
<evidence type="ECO:0000313" key="2">
    <source>
        <dbReference type="EMBL" id="SFO87708.1"/>
    </source>
</evidence>